<feature type="compositionally biased region" description="Basic and acidic residues" evidence="1">
    <location>
        <begin position="291"/>
        <end position="304"/>
    </location>
</feature>
<feature type="region of interest" description="Disordered" evidence="1">
    <location>
        <begin position="285"/>
        <end position="317"/>
    </location>
</feature>
<feature type="compositionally biased region" description="Low complexity" evidence="1">
    <location>
        <begin position="1167"/>
        <end position="1188"/>
    </location>
</feature>
<dbReference type="OrthoDB" id="551729at2759"/>
<feature type="compositionally biased region" description="Low complexity" evidence="1">
    <location>
        <begin position="1565"/>
        <end position="1576"/>
    </location>
</feature>
<feature type="region of interest" description="Disordered" evidence="1">
    <location>
        <begin position="897"/>
        <end position="942"/>
    </location>
</feature>
<feature type="compositionally biased region" description="Gly residues" evidence="1">
    <location>
        <begin position="820"/>
        <end position="831"/>
    </location>
</feature>
<feature type="region of interest" description="Disordered" evidence="1">
    <location>
        <begin position="1315"/>
        <end position="1700"/>
    </location>
</feature>
<reference evidence="2" key="1">
    <citation type="journal article" date="2020" name="bioRxiv">
        <title>Comparative genomics of Chlamydomonas.</title>
        <authorList>
            <person name="Craig R.J."/>
            <person name="Hasan A.R."/>
            <person name="Ness R.W."/>
            <person name="Keightley P.D."/>
        </authorList>
    </citation>
    <scope>NUCLEOTIDE SEQUENCE</scope>
    <source>
        <strain evidence="2">CCAP 11/70</strain>
    </source>
</reference>
<feature type="compositionally biased region" description="Gly residues" evidence="1">
    <location>
        <begin position="1482"/>
        <end position="1492"/>
    </location>
</feature>
<feature type="region of interest" description="Disordered" evidence="1">
    <location>
        <begin position="1125"/>
        <end position="1201"/>
    </location>
</feature>
<feature type="compositionally biased region" description="Low complexity" evidence="1">
    <location>
        <begin position="439"/>
        <end position="451"/>
    </location>
</feature>
<accession>A0A836C0M8</accession>
<dbReference type="EMBL" id="JAEHOE010000026">
    <property type="protein sequence ID" value="KAG2495057.1"/>
    <property type="molecule type" value="Genomic_DNA"/>
</dbReference>
<feature type="compositionally biased region" description="Gly residues" evidence="1">
    <location>
        <begin position="1150"/>
        <end position="1166"/>
    </location>
</feature>
<gene>
    <name evidence="2" type="ORF">HYH03_006668</name>
</gene>
<feature type="region of interest" description="Disordered" evidence="1">
    <location>
        <begin position="682"/>
        <end position="701"/>
    </location>
</feature>
<feature type="region of interest" description="Disordered" evidence="1">
    <location>
        <begin position="591"/>
        <end position="618"/>
    </location>
</feature>
<feature type="compositionally biased region" description="Gly residues" evidence="1">
    <location>
        <begin position="1442"/>
        <end position="1452"/>
    </location>
</feature>
<sequence>MALEVLGDSLLLPEQLAEVWPELVEGVVLRFDASVGAQRVWTGTCTVQGLRVVAGAQELVERFYGWTLRSWTAHPEEGALRLALQPPAEHRRQPRAADELLQLQAAGGGGGDGGSRGGGSGVQQSQEQRLRELEGLLTQSLRRPGSTAAAAAAGAAAGLAAGAGEAIAAPGINGGGGGGGRSLSRALQSPPGRQHHQSQLLLAAAAAEDAAEEDGGVDGGGGYGVGSIDALRRRHQTAQQQQLSRLGSLAALARQLLPPNSVAAAFSQEQLRGGLGSLGLAWPQAPQSDGGDGREWAHGMDGRSRGGGGPASVSTSAGSKRGYAAAELAAAAVEAAARHRGTDGGAGEGDGHGWMEGSREARDAARLLQLQNAQLLLQRLQQQQRQQHLQDHLGRGAGLAGLGSSAKDEYPSGAGSAAAAAATVAGAASSASQHRELQRQQPQQRAAAAHHTAVRHSSVQTEQDLVLLQRGVRVKTESADAAAAGAAAGGATGLITEVLSRGVLELGAGGAGDNGGDGRGHGRSGGGGGGGGDGGNGSGSLLAAAAAVLLERRRQQRQHGGSAAAPPTPPAAGREADGGSTDLVAQLESFLRDRKGQRPEAPPTGAGAGSRSVEGSPHKPLITLHMRQQQQQLPRQDGLGPSYANDAREVEAQALRQQQLQQQDGGAMLRVLRLGHDRHAQAVAGDHGDPGRQQHPHPQQLRSSWTIAIGAGGGAWATAGGGSRPSGRAEEEEEYEPPAAHVIRLGRNGGGGGADWRQQQPEAGLVTARLAAAGGGQGIHLVQRPPLPVAVAPSSRGSRESPPEGSSPRHHQQQALASPAGGGGGGGGGGPRTLLRGTHSGGVLALDSSATAALHEDAQQLLAGGAAGASASSQLTPATARVLRLAAQEALGLSLRGGSGAAGAATDDADRLGRAQGQQERRGSAAGAATADGAGDGGEVVARTPARPLSSYLSAAEVVVLFSEEVAEALCSPPVAVQIVLQCFLDGAALGPPQSAQICRYNTSSPRYLTSIPSQEATSPPLPWKRLADTFLHYHRMRSGVLEMHASTRPPGHGDDTTLQLAPAVAAALPILSLALPPELRRLAEAGLPADLAGAEDDIGAAGEMAVDDEDPAVLAIGSRVPLPGPAADVAPRRGHAAQQQQPAGRGPSQRGGGGSGSRRGPGSGTSGSASPRPRAAAPAAAGAAGPAAAGGGGGGDPSSTVLVSCPPRSLSRYLTKSELEVLVGPEVYGCMCDGSKLSGVKVQFEVNGRRLPEVYVADIERYNPSSPFYLKASSGRGVDGLPWRSIPPNATVQWKRMADNTLVLAQISHTSKRGLEDRAAALAARRTSRRFERRSGGGVRRRPVSRDSSPSDSDEVTDSSLDASDYGGSSGNTDEEERAPRRRRGGFAGRGGAGRRGRKARAAVEPDEAEHGAAAEHEAPPNQTGAWASWGHGADGDGDGDGGPSAGGGASGDARRKPARARTAQDQQPGSERGLSSRGTDGVGASGGSRGSGRSDAARSEPAGANAAASEGREMPPSGSLDDGADEDAEAPAPRAGSSGAGRPLNASEDGPESPRAGSHGTRAAAGAGSEPSGGAEDGPPRRERPAALRPGRPASAGSGGPGGEEAAPRPAKRSREDDVTAGGPHKTPAGGGGGPRLSGGRPPHGFNAVPAGASPPPRRPHQHTSLDVHPSPQDTAPDRDPGAGRGLGPPPAPGAVDTSRVCVGGDFEPTEYLLIRAMPWLSVHLAQRWYPAALGRSSEDPFPVTVAFEIDGWLLPERYSAQLKSYPTNNGLFLPGLPLRRVRGLLRTGWRHLTDGTLVLQARTPHQ</sequence>
<dbReference type="PANTHER" id="PTHR40903">
    <property type="entry name" value="GLYCINE-RICH CELL WALL STRUCTURAL PROTEIN 1-LIKE"/>
    <property type="match status" value="1"/>
</dbReference>
<comment type="caution">
    <text evidence="2">The sequence shown here is derived from an EMBL/GenBank/DDBJ whole genome shotgun (WGS) entry which is preliminary data.</text>
</comment>
<feature type="compositionally biased region" description="Low complexity" evidence="1">
    <location>
        <begin position="1137"/>
        <end position="1149"/>
    </location>
</feature>
<evidence type="ECO:0000256" key="1">
    <source>
        <dbReference type="SAM" id="MobiDB-lite"/>
    </source>
</evidence>
<feature type="compositionally biased region" description="Low complexity" evidence="1">
    <location>
        <begin position="1532"/>
        <end position="1545"/>
    </location>
</feature>
<dbReference type="Proteomes" id="UP000612055">
    <property type="component" value="Unassembled WGS sequence"/>
</dbReference>
<feature type="region of interest" description="Disordered" evidence="1">
    <location>
        <begin position="712"/>
        <end position="758"/>
    </location>
</feature>
<feature type="region of interest" description="Disordered" evidence="1">
    <location>
        <begin position="553"/>
        <end position="578"/>
    </location>
</feature>
<feature type="compositionally biased region" description="Low complexity" evidence="1">
    <location>
        <begin position="1589"/>
        <end position="1598"/>
    </location>
</feature>
<feature type="region of interest" description="Disordered" evidence="1">
    <location>
        <begin position="509"/>
        <end position="538"/>
    </location>
</feature>
<dbReference type="PANTHER" id="PTHR40903:SF1">
    <property type="entry name" value="HYPHALLY REGULATED CELL WALL PROTEIN 3"/>
    <property type="match status" value="1"/>
</dbReference>
<organism evidence="2 3">
    <name type="scientific">Edaphochlamys debaryana</name>
    <dbReference type="NCBI Taxonomy" id="47281"/>
    <lineage>
        <taxon>Eukaryota</taxon>
        <taxon>Viridiplantae</taxon>
        <taxon>Chlorophyta</taxon>
        <taxon>core chlorophytes</taxon>
        <taxon>Chlorophyceae</taxon>
        <taxon>CS clade</taxon>
        <taxon>Chlamydomonadales</taxon>
        <taxon>Chlamydomonadales incertae sedis</taxon>
        <taxon>Edaphochlamys</taxon>
    </lineage>
</organism>
<feature type="compositionally biased region" description="Basic and acidic residues" evidence="1">
    <location>
        <begin position="682"/>
        <end position="692"/>
    </location>
</feature>
<name>A0A836C0M8_9CHLO</name>
<feature type="compositionally biased region" description="Basic and acidic residues" evidence="1">
    <location>
        <begin position="1410"/>
        <end position="1420"/>
    </location>
</feature>
<evidence type="ECO:0000313" key="3">
    <source>
        <dbReference type="Proteomes" id="UP000612055"/>
    </source>
</evidence>
<feature type="region of interest" description="Disordered" evidence="1">
    <location>
        <begin position="779"/>
        <end position="839"/>
    </location>
</feature>
<feature type="compositionally biased region" description="Gly residues" evidence="1">
    <location>
        <begin position="712"/>
        <end position="724"/>
    </location>
</feature>
<feature type="region of interest" description="Disordered" evidence="1">
    <location>
        <begin position="104"/>
        <end position="128"/>
    </location>
</feature>
<feature type="region of interest" description="Disordered" evidence="1">
    <location>
        <begin position="429"/>
        <end position="461"/>
    </location>
</feature>
<evidence type="ECO:0000313" key="2">
    <source>
        <dbReference type="EMBL" id="KAG2495057.1"/>
    </source>
</evidence>
<feature type="compositionally biased region" description="Basic and acidic residues" evidence="1">
    <location>
        <begin position="908"/>
        <end position="923"/>
    </location>
</feature>
<feature type="region of interest" description="Disordered" evidence="1">
    <location>
        <begin position="176"/>
        <end position="221"/>
    </location>
</feature>
<feature type="compositionally biased region" description="Gly residues" evidence="1">
    <location>
        <begin position="106"/>
        <end position="121"/>
    </location>
</feature>
<proteinExistence type="predicted"/>
<feature type="compositionally biased region" description="Low complexity" evidence="1">
    <location>
        <begin position="924"/>
        <end position="933"/>
    </location>
</feature>
<protein>
    <submittedName>
        <fullName evidence="2">Uncharacterized protein</fullName>
    </submittedName>
</protein>
<keyword evidence="3" id="KW-1185">Reference proteome</keyword>